<comment type="caution">
    <text evidence="1">The sequence shown here is derived from an EMBL/GenBank/DDBJ whole genome shotgun (WGS) entry which is preliminary data.</text>
</comment>
<organism evidence="1 2">
    <name type="scientific">Sclerotinia nivalis</name>
    <dbReference type="NCBI Taxonomy" id="352851"/>
    <lineage>
        <taxon>Eukaryota</taxon>
        <taxon>Fungi</taxon>
        <taxon>Dikarya</taxon>
        <taxon>Ascomycota</taxon>
        <taxon>Pezizomycotina</taxon>
        <taxon>Leotiomycetes</taxon>
        <taxon>Helotiales</taxon>
        <taxon>Sclerotiniaceae</taxon>
        <taxon>Sclerotinia</taxon>
    </lineage>
</organism>
<dbReference type="SUPFAM" id="SSF52540">
    <property type="entry name" value="P-loop containing nucleoside triphosphate hydrolases"/>
    <property type="match status" value="1"/>
</dbReference>
<dbReference type="EMBL" id="JAPEIS010000015">
    <property type="protein sequence ID" value="KAJ8058942.1"/>
    <property type="molecule type" value="Genomic_DNA"/>
</dbReference>
<evidence type="ECO:0000313" key="1">
    <source>
        <dbReference type="EMBL" id="KAJ8058942.1"/>
    </source>
</evidence>
<dbReference type="AlphaFoldDB" id="A0A9X0AA24"/>
<dbReference type="Gene3D" id="3.40.50.300">
    <property type="entry name" value="P-loop containing nucleotide triphosphate hydrolases"/>
    <property type="match status" value="1"/>
</dbReference>
<keyword evidence="2" id="KW-1185">Reference proteome</keyword>
<dbReference type="OrthoDB" id="8954335at2759"/>
<reference evidence="1" key="1">
    <citation type="submission" date="2022-11" db="EMBL/GenBank/DDBJ databases">
        <title>Genome Resource of Sclerotinia nivalis Strain SnTB1, a Plant Pathogen Isolated from American Ginseng.</title>
        <authorList>
            <person name="Fan S."/>
        </authorList>
    </citation>
    <scope>NUCLEOTIDE SEQUENCE</scope>
    <source>
        <strain evidence="1">SnTB1</strain>
    </source>
</reference>
<evidence type="ECO:0000313" key="2">
    <source>
        <dbReference type="Proteomes" id="UP001152300"/>
    </source>
</evidence>
<protein>
    <submittedName>
        <fullName evidence="1">Uncharacterized protein</fullName>
    </submittedName>
</protein>
<dbReference type="Proteomes" id="UP001152300">
    <property type="component" value="Unassembled WGS sequence"/>
</dbReference>
<dbReference type="InterPro" id="IPR027417">
    <property type="entry name" value="P-loop_NTPase"/>
</dbReference>
<name>A0A9X0AA24_9HELO</name>
<gene>
    <name evidence="1" type="ORF">OCU04_011927</name>
</gene>
<proteinExistence type="predicted"/>
<sequence length="294" mass="33005">MSRRPPRQHVLQKADLPALLTYRKLFESSTSLLAFPLRHQPKKNLAENRGLIVAGHGSQNPFQAIHTHAQALYGGRHVFIKHSNMFLRGSVLFKSLTGSTGHLGDGIDSVTHEYQVDKVVIEKQLDLIVNTPGFDDPNISNADFLRGIASLLTKDSVKYTGILYVHLASTIFSEETQGGLKLFQALCDLNYSLSSTFVTTVWDCLSSRKIRKKHDLITELIKAKWSLFIERGANSYHHGICYGNGRPTFDVLDLKDGKTARRNTARQRIAVIYPPYKEYTSSLIVEALIKQPQT</sequence>
<accession>A0A9X0AA24</accession>